<reference evidence="2" key="1">
    <citation type="journal article" date="2020" name="Stud. Mycol.">
        <title>101 Dothideomycetes genomes: a test case for predicting lifestyles and emergence of pathogens.</title>
        <authorList>
            <person name="Haridas S."/>
            <person name="Albert R."/>
            <person name="Binder M."/>
            <person name="Bloem J."/>
            <person name="Labutti K."/>
            <person name="Salamov A."/>
            <person name="Andreopoulos B."/>
            <person name="Baker S."/>
            <person name="Barry K."/>
            <person name="Bills G."/>
            <person name="Bluhm B."/>
            <person name="Cannon C."/>
            <person name="Castanera R."/>
            <person name="Culley D."/>
            <person name="Daum C."/>
            <person name="Ezra D."/>
            <person name="Gonzalez J."/>
            <person name="Henrissat B."/>
            <person name="Kuo A."/>
            <person name="Liang C."/>
            <person name="Lipzen A."/>
            <person name="Lutzoni F."/>
            <person name="Magnuson J."/>
            <person name="Mondo S."/>
            <person name="Nolan M."/>
            <person name="Ohm R."/>
            <person name="Pangilinan J."/>
            <person name="Park H.-J."/>
            <person name="Ramirez L."/>
            <person name="Alfaro M."/>
            <person name="Sun H."/>
            <person name="Tritt A."/>
            <person name="Yoshinaga Y."/>
            <person name="Zwiers L.-H."/>
            <person name="Turgeon B."/>
            <person name="Goodwin S."/>
            <person name="Spatafora J."/>
            <person name="Crous P."/>
            <person name="Grigoriev I."/>
        </authorList>
    </citation>
    <scope>NUCLEOTIDE SEQUENCE</scope>
    <source>
        <strain evidence="2">CBS 121410</strain>
    </source>
</reference>
<organism evidence="2 3">
    <name type="scientific">Saccharata proteae CBS 121410</name>
    <dbReference type="NCBI Taxonomy" id="1314787"/>
    <lineage>
        <taxon>Eukaryota</taxon>
        <taxon>Fungi</taxon>
        <taxon>Dikarya</taxon>
        <taxon>Ascomycota</taxon>
        <taxon>Pezizomycotina</taxon>
        <taxon>Dothideomycetes</taxon>
        <taxon>Dothideomycetes incertae sedis</taxon>
        <taxon>Botryosphaeriales</taxon>
        <taxon>Saccharataceae</taxon>
        <taxon>Saccharata</taxon>
    </lineage>
</organism>
<feature type="region of interest" description="Disordered" evidence="1">
    <location>
        <begin position="189"/>
        <end position="465"/>
    </location>
</feature>
<protein>
    <submittedName>
        <fullName evidence="2">Uncharacterized protein</fullName>
    </submittedName>
</protein>
<feature type="compositionally biased region" description="Low complexity" evidence="1">
    <location>
        <begin position="61"/>
        <end position="73"/>
    </location>
</feature>
<proteinExistence type="predicted"/>
<feature type="compositionally biased region" description="Low complexity" evidence="1">
    <location>
        <begin position="206"/>
        <end position="234"/>
    </location>
</feature>
<sequence length="826" mass="91090">MAMGSTAPSPLINGDGALDQETRRYADFYAQILHLRDEVIAGKHPRLKVPASVIEMTTQQPAYAQPPTAARPASNGKMNGIPSPAHSYTPQYSSSYVPLPSVNTPRSSSSQRPLSSMPSSSGIDPVLLTKSDDLVRAEIQLKRQRIERVLKDQVDQKRSRDNGVDTDARFNVSDILAKAWGMVEPISGLRSETNRNSPASDSFDENSYYSSQANSWSSEDPQTAAGADAADTAAPKGNGHPADAANKTVRNGAGDDSQGDLEEGEESDYEPPGAEEFTIAVRTEDNTPQSIHAPQSATNGPARAQLDSAHGSLPSPAVPVITSHIGTPVAPQPSRVSPLTFAKVPGLDAPQGPGESSHVAAGLSTLRNGKNRGNEQVMHAQPKGKGPSPTEKPSKKRKKEARQAERAAERAQRQKRKQRAAASPEAEPRIKEEPVSPPPLESAPEPVESRRKVARPVGDDVEMIAPREARQRPVYYMEYEEPELGPRYADEAEFIRVPSRAAYRAAGRDDQDLRRVASLQYARRPFSPYSAGVYEARSLRGIPHYMESPTSPMYREGSVRAAPTRYIRSERSLSPPFVADAYQARPRSPGLMAPPPVPRRVVVDQYGNRFYAEAPAATPRASMAPPARRLMEEPMYERGPTREPTLRPAPRVGEAFEDEEGLARVPTAQRRYVAEPEVELVDGQRAYRQRDYSMRPVEPAASREEMAPPGREYVERRAAVRYEEMAPPPPREYITRPYSVRPEAVRREGEYMARHGSVVPGGEYGRRPEGVGQGYRAVSVMGDVPVDERRYAYAPQHGGRRYVDEQELIERPVSVVQDPYRMAYRY</sequence>
<dbReference type="Proteomes" id="UP000799776">
    <property type="component" value="Unassembled WGS sequence"/>
</dbReference>
<dbReference type="OrthoDB" id="5333304at2759"/>
<evidence type="ECO:0000313" key="3">
    <source>
        <dbReference type="Proteomes" id="UP000799776"/>
    </source>
</evidence>
<keyword evidence="3" id="KW-1185">Reference proteome</keyword>
<accession>A0A6A5YCY0</accession>
<feature type="compositionally biased region" description="Polar residues" evidence="1">
    <location>
        <begin position="86"/>
        <end position="104"/>
    </location>
</feature>
<feature type="compositionally biased region" description="Basic and acidic residues" evidence="1">
    <location>
        <begin position="401"/>
        <end position="412"/>
    </location>
</feature>
<feature type="compositionally biased region" description="Polar residues" evidence="1">
    <location>
        <begin position="286"/>
        <end position="299"/>
    </location>
</feature>
<feature type="compositionally biased region" description="Acidic residues" evidence="1">
    <location>
        <begin position="257"/>
        <end position="269"/>
    </location>
</feature>
<dbReference type="AlphaFoldDB" id="A0A6A5YCY0"/>
<feature type="compositionally biased region" description="Low complexity" evidence="1">
    <location>
        <begin position="105"/>
        <end position="121"/>
    </location>
</feature>
<dbReference type="EMBL" id="ML978714">
    <property type="protein sequence ID" value="KAF2089568.1"/>
    <property type="molecule type" value="Genomic_DNA"/>
</dbReference>
<name>A0A6A5YCY0_9PEZI</name>
<evidence type="ECO:0000313" key="2">
    <source>
        <dbReference type="EMBL" id="KAF2089568.1"/>
    </source>
</evidence>
<gene>
    <name evidence="2" type="ORF">K490DRAFT_55161</name>
</gene>
<feature type="compositionally biased region" description="Polar residues" evidence="1">
    <location>
        <begin position="190"/>
        <end position="200"/>
    </location>
</feature>
<feature type="region of interest" description="Disordered" evidence="1">
    <location>
        <begin position="61"/>
        <end position="125"/>
    </location>
</feature>
<evidence type="ECO:0000256" key="1">
    <source>
        <dbReference type="SAM" id="MobiDB-lite"/>
    </source>
</evidence>